<keyword evidence="2" id="KW-1185">Reference proteome</keyword>
<name>A0AAD8K064_TARER</name>
<gene>
    <name evidence="1" type="ORF">QVD17_34710</name>
</gene>
<accession>A0AAD8K064</accession>
<comment type="caution">
    <text evidence="1">The sequence shown here is derived from an EMBL/GenBank/DDBJ whole genome shotgun (WGS) entry which is preliminary data.</text>
</comment>
<evidence type="ECO:0000313" key="2">
    <source>
        <dbReference type="Proteomes" id="UP001229421"/>
    </source>
</evidence>
<protein>
    <submittedName>
        <fullName evidence="1">Uncharacterized protein</fullName>
    </submittedName>
</protein>
<dbReference type="AlphaFoldDB" id="A0AAD8K064"/>
<proteinExistence type="predicted"/>
<reference evidence="1" key="1">
    <citation type="journal article" date="2023" name="bioRxiv">
        <title>Improved chromosome-level genome assembly for marigold (Tagetes erecta).</title>
        <authorList>
            <person name="Jiang F."/>
            <person name="Yuan L."/>
            <person name="Wang S."/>
            <person name="Wang H."/>
            <person name="Xu D."/>
            <person name="Wang A."/>
            <person name="Fan W."/>
        </authorList>
    </citation>
    <scope>NUCLEOTIDE SEQUENCE</scope>
    <source>
        <strain evidence="1">WSJ</strain>
        <tissue evidence="1">Leaf</tissue>
    </source>
</reference>
<organism evidence="1 2">
    <name type="scientific">Tagetes erecta</name>
    <name type="common">African marigold</name>
    <dbReference type="NCBI Taxonomy" id="13708"/>
    <lineage>
        <taxon>Eukaryota</taxon>
        <taxon>Viridiplantae</taxon>
        <taxon>Streptophyta</taxon>
        <taxon>Embryophyta</taxon>
        <taxon>Tracheophyta</taxon>
        <taxon>Spermatophyta</taxon>
        <taxon>Magnoliopsida</taxon>
        <taxon>eudicotyledons</taxon>
        <taxon>Gunneridae</taxon>
        <taxon>Pentapetalae</taxon>
        <taxon>asterids</taxon>
        <taxon>campanulids</taxon>
        <taxon>Asterales</taxon>
        <taxon>Asteraceae</taxon>
        <taxon>Asteroideae</taxon>
        <taxon>Heliantheae alliance</taxon>
        <taxon>Tageteae</taxon>
        <taxon>Tagetes</taxon>
    </lineage>
</organism>
<evidence type="ECO:0000313" key="1">
    <source>
        <dbReference type="EMBL" id="KAK1413018.1"/>
    </source>
</evidence>
<dbReference type="Proteomes" id="UP001229421">
    <property type="component" value="Unassembled WGS sequence"/>
</dbReference>
<dbReference type="EMBL" id="JAUHHV010000009">
    <property type="protein sequence ID" value="KAK1413018.1"/>
    <property type="molecule type" value="Genomic_DNA"/>
</dbReference>
<sequence>MHHYTVFNNSRSVKNNYNKFTFSSQHWTKIQLFTSNVQVITALVFWTEQFLIWKMIHHKFGCIVECVYVVQIVHFDLFLLPLQSLQAS</sequence>